<comment type="caution">
    <text evidence="1">The sequence shown here is derived from an EMBL/GenBank/DDBJ whole genome shotgun (WGS) entry which is preliminary data.</text>
</comment>
<protein>
    <submittedName>
        <fullName evidence="1">Uncharacterized protein</fullName>
    </submittedName>
</protein>
<dbReference type="EMBL" id="DRMS01000441">
    <property type="protein sequence ID" value="HFC93460.1"/>
    <property type="molecule type" value="Genomic_DNA"/>
</dbReference>
<organism evidence="1">
    <name type="scientific">Leucothrix mucor</name>
    <dbReference type="NCBI Taxonomy" id="45248"/>
    <lineage>
        <taxon>Bacteria</taxon>
        <taxon>Pseudomonadati</taxon>
        <taxon>Pseudomonadota</taxon>
        <taxon>Gammaproteobacteria</taxon>
        <taxon>Thiotrichales</taxon>
        <taxon>Thiotrichaceae</taxon>
        <taxon>Leucothrix</taxon>
    </lineage>
</organism>
<reference evidence="1" key="1">
    <citation type="journal article" date="2020" name="mSystems">
        <title>Genome- and Community-Level Interaction Insights into Carbon Utilization and Element Cycling Functions of Hydrothermarchaeota in Hydrothermal Sediment.</title>
        <authorList>
            <person name="Zhou Z."/>
            <person name="Liu Y."/>
            <person name="Xu W."/>
            <person name="Pan J."/>
            <person name="Luo Z.H."/>
            <person name="Li M."/>
        </authorList>
    </citation>
    <scope>NUCLEOTIDE SEQUENCE [LARGE SCALE GENOMIC DNA]</scope>
    <source>
        <strain evidence="1">HyVt-493</strain>
    </source>
</reference>
<gene>
    <name evidence="1" type="ORF">ENJ51_11685</name>
</gene>
<dbReference type="AlphaFoldDB" id="A0A7V2T2H0"/>
<accession>A0A7V2T2H0</accession>
<proteinExistence type="predicted"/>
<evidence type="ECO:0000313" key="1">
    <source>
        <dbReference type="EMBL" id="HFC93460.1"/>
    </source>
</evidence>
<sequence>MNTLSSILGYILLIPALLILASCGDSNQTTLDNNKISQENTSEIIKQNSKPTSHIASLDTSPIRLNDIFDTSPPQYAPMSPCPFLTDKTAVSTTDAKAYVKAGEEAKERKEVSNTYCLWSIGVTVRISPAEHASTHKERVTNNPKRFSLKAQDGPGTEATLLYSHSGRHDPVLEGFGFFQGDKYVLIETPMSATSIDRLRRTADEVATLLPNAPTIELQTQKRVRKIEVCKIWQADALKSLFKQDFVSSRIRGSRGCKFKLSSTKEGNYLLSLVIDFRPVKGKETCDNLEKKQGFLPKKALNNYAIFAKTNESSSRTEHHLAACSDHGMFEVSTEAFFSHPDLVNKKALQEKYKKELYKLLENVTERIVMK</sequence>
<dbReference type="Proteomes" id="UP000885750">
    <property type="component" value="Unassembled WGS sequence"/>
</dbReference>
<name>A0A7V2T2H0_LEUMU</name>